<feature type="region of interest" description="Disordered" evidence="1">
    <location>
        <begin position="23"/>
        <end position="43"/>
    </location>
</feature>
<evidence type="ECO:0000256" key="1">
    <source>
        <dbReference type="SAM" id="MobiDB-lite"/>
    </source>
</evidence>
<dbReference type="AlphaFoldDB" id="A0AAV1NRC6"/>
<sequence length="97" mass="10533">MKAPGGNRNVRWVILHGYSPPVNHSHLKGRSEGNSDNQGVREETLWSPSLADGLCSAVITDHETEKLKMKSTLYSGDDDSAISAAVEVLMKSSLCLH</sequence>
<reference evidence="2 3" key="1">
    <citation type="submission" date="2024-01" db="EMBL/GenBank/DDBJ databases">
        <authorList>
            <person name="Alioto T."/>
            <person name="Alioto T."/>
            <person name="Gomez Garrido J."/>
        </authorList>
    </citation>
    <scope>NUCLEOTIDE SEQUENCE [LARGE SCALE GENOMIC DNA]</scope>
</reference>
<proteinExistence type="predicted"/>
<dbReference type="Proteomes" id="UP001314229">
    <property type="component" value="Unassembled WGS sequence"/>
</dbReference>
<organism evidence="2 3">
    <name type="scientific">Scomber scombrus</name>
    <name type="common">Atlantic mackerel</name>
    <name type="synonym">Scomber vernalis</name>
    <dbReference type="NCBI Taxonomy" id="13677"/>
    <lineage>
        <taxon>Eukaryota</taxon>
        <taxon>Metazoa</taxon>
        <taxon>Chordata</taxon>
        <taxon>Craniata</taxon>
        <taxon>Vertebrata</taxon>
        <taxon>Euteleostomi</taxon>
        <taxon>Actinopterygii</taxon>
        <taxon>Neopterygii</taxon>
        <taxon>Teleostei</taxon>
        <taxon>Neoteleostei</taxon>
        <taxon>Acanthomorphata</taxon>
        <taxon>Pelagiaria</taxon>
        <taxon>Scombriformes</taxon>
        <taxon>Scombridae</taxon>
        <taxon>Scomber</taxon>
    </lineage>
</organism>
<evidence type="ECO:0000313" key="3">
    <source>
        <dbReference type="Proteomes" id="UP001314229"/>
    </source>
</evidence>
<evidence type="ECO:0000313" key="2">
    <source>
        <dbReference type="EMBL" id="CAK6962171.1"/>
    </source>
</evidence>
<dbReference type="EMBL" id="CAWUFR010000056">
    <property type="protein sequence ID" value="CAK6962171.1"/>
    <property type="molecule type" value="Genomic_DNA"/>
</dbReference>
<protein>
    <submittedName>
        <fullName evidence="2">Uncharacterized protein</fullName>
    </submittedName>
</protein>
<comment type="caution">
    <text evidence="2">The sequence shown here is derived from an EMBL/GenBank/DDBJ whole genome shotgun (WGS) entry which is preliminary data.</text>
</comment>
<accession>A0AAV1NRC6</accession>
<keyword evidence="3" id="KW-1185">Reference proteome</keyword>
<feature type="compositionally biased region" description="Basic and acidic residues" evidence="1">
    <location>
        <begin position="29"/>
        <end position="43"/>
    </location>
</feature>
<name>A0AAV1NRC6_SCOSC</name>
<gene>
    <name evidence="2" type="ORF">FSCOSCO3_A005784</name>
</gene>